<sequence>MPVPWVHLLPSLLVVFWSSGHLETFAEAEDVLCYERFDDTTQTCSGLLGDGINQQDCCLNHQYGFREGLGGACRACHAAMWSEWSEWSPCSVTCMEGAQRRSRKCHGSNAGSCVEGRREWEMRSCSLRDCCPVDGGWSSWSAWSPCSVTCLSGFRSRKRTCTNPAPVCGGTCPGDSEEREPCDTKQVCPTHGNWGNWGNWEPCPATCTPEGSGAKPRQQRHRLCNNPSPSTAPPGNPCQGSGLDHQDCVGLPYCPQDGNWGGWKNFSPCSVTCGVGRQVMKRQCDSPPPKHGGRNCPGEDTQHHPCVTGVPCPVNGQWTEWSEWSKCERLGLGMNINCQEITGLQSRKRRCLGKANSGKSCDGKISESRTCYNIHFCTLTGAWSDWSPWSLCQPPCGPNPMKTRQRECKPEYPDYPMTVEGENGIIQDIHFWGTPVPKCDPLQGQKLKVVERAPCLNVLPCED</sequence>
<evidence type="ECO:0000256" key="1">
    <source>
        <dbReference type="ARBA" id="ARBA00004613"/>
    </source>
</evidence>
<evidence type="ECO:0000256" key="7">
    <source>
        <dbReference type="SAM" id="SignalP"/>
    </source>
</evidence>
<dbReference type="Gene3D" id="2.20.100.10">
    <property type="entry name" value="Thrombospondin type-1 (TSP1) repeat"/>
    <property type="match status" value="6"/>
</dbReference>
<keyword evidence="2" id="KW-0964">Secreted</keyword>
<comment type="subcellular location">
    <subcellularLocation>
        <location evidence="1">Secreted</location>
    </subcellularLocation>
</comment>
<dbReference type="EMBL" id="JAPFRF010000011">
    <property type="protein sequence ID" value="KAJ7317562.1"/>
    <property type="molecule type" value="Genomic_DNA"/>
</dbReference>
<dbReference type="AlphaFoldDB" id="A0A9Q0XNK2"/>
<evidence type="ECO:0000256" key="4">
    <source>
        <dbReference type="ARBA" id="ARBA00022737"/>
    </source>
</evidence>
<dbReference type="InterPro" id="IPR000884">
    <property type="entry name" value="TSP1_rpt"/>
</dbReference>
<feature type="signal peptide" evidence="7">
    <location>
        <begin position="1"/>
        <end position="28"/>
    </location>
</feature>
<feature type="region of interest" description="Disordered" evidence="6">
    <location>
        <begin position="218"/>
        <end position="238"/>
    </location>
</feature>
<dbReference type="InterPro" id="IPR049536">
    <property type="entry name" value="CFP_TSR-0"/>
</dbReference>
<feature type="chain" id="PRO_5040306640" description="Properdin" evidence="7">
    <location>
        <begin position="29"/>
        <end position="463"/>
    </location>
</feature>
<protein>
    <recommendedName>
        <fullName evidence="10">Properdin</fullName>
    </recommendedName>
</protein>
<dbReference type="Proteomes" id="UP001142489">
    <property type="component" value="Unassembled WGS sequence"/>
</dbReference>
<comment type="caution">
    <text evidence="8">The sequence shown here is derived from an EMBL/GenBank/DDBJ whole genome shotgun (WGS) entry which is preliminary data.</text>
</comment>
<dbReference type="Pfam" id="PF18487">
    <property type="entry name" value="TSR"/>
    <property type="match status" value="1"/>
</dbReference>
<name>A0A9Q0XNK2_9SAUR</name>
<reference evidence="8" key="1">
    <citation type="journal article" date="2023" name="DNA Res.">
        <title>Chromosome-level genome assembly of Phrynocephalus forsythii using third-generation DNA sequencing and Hi-C analysis.</title>
        <authorList>
            <person name="Qi Y."/>
            <person name="Zhao W."/>
            <person name="Zhao Y."/>
            <person name="Niu C."/>
            <person name="Cao S."/>
            <person name="Zhang Y."/>
        </authorList>
    </citation>
    <scope>NUCLEOTIDE SEQUENCE</scope>
    <source>
        <tissue evidence="8">Muscle</tissue>
    </source>
</reference>
<keyword evidence="3 7" id="KW-0732">Signal</keyword>
<evidence type="ECO:0008006" key="10">
    <source>
        <dbReference type="Google" id="ProtNLM"/>
    </source>
</evidence>
<evidence type="ECO:0000313" key="8">
    <source>
        <dbReference type="EMBL" id="KAJ7317562.1"/>
    </source>
</evidence>
<organism evidence="8 9">
    <name type="scientific">Phrynocephalus forsythii</name>
    <dbReference type="NCBI Taxonomy" id="171643"/>
    <lineage>
        <taxon>Eukaryota</taxon>
        <taxon>Metazoa</taxon>
        <taxon>Chordata</taxon>
        <taxon>Craniata</taxon>
        <taxon>Vertebrata</taxon>
        <taxon>Euteleostomi</taxon>
        <taxon>Lepidosauria</taxon>
        <taxon>Squamata</taxon>
        <taxon>Bifurcata</taxon>
        <taxon>Unidentata</taxon>
        <taxon>Episquamata</taxon>
        <taxon>Toxicofera</taxon>
        <taxon>Iguania</taxon>
        <taxon>Acrodonta</taxon>
        <taxon>Agamidae</taxon>
        <taxon>Agaminae</taxon>
        <taxon>Phrynocephalus</taxon>
    </lineage>
</organism>
<dbReference type="InterPro" id="IPR054019">
    <property type="entry name" value="CFP_TSR_C"/>
</dbReference>
<dbReference type="PANTHER" id="PTHR22906:SF43">
    <property type="entry name" value="PROPERDIN"/>
    <property type="match status" value="1"/>
</dbReference>
<dbReference type="Pfam" id="PF22195">
    <property type="entry name" value="TSP1_CFP_C"/>
    <property type="match status" value="1"/>
</dbReference>
<evidence type="ECO:0000313" key="9">
    <source>
        <dbReference type="Proteomes" id="UP001142489"/>
    </source>
</evidence>
<accession>A0A9Q0XNK2</accession>
<dbReference type="SUPFAM" id="SSF82895">
    <property type="entry name" value="TSP-1 type 1 repeat"/>
    <property type="match status" value="6"/>
</dbReference>
<keyword evidence="9" id="KW-1185">Reference proteome</keyword>
<dbReference type="FunFam" id="2.20.100.10:FF:000001">
    <property type="entry name" value="semaphorin-5A isoform X1"/>
    <property type="match status" value="2"/>
</dbReference>
<keyword evidence="5" id="KW-1015">Disulfide bond</keyword>
<evidence type="ECO:0000256" key="6">
    <source>
        <dbReference type="SAM" id="MobiDB-lite"/>
    </source>
</evidence>
<dbReference type="OrthoDB" id="446173at2759"/>
<gene>
    <name evidence="8" type="ORF">JRQ81_003724</name>
</gene>
<evidence type="ECO:0000256" key="2">
    <source>
        <dbReference type="ARBA" id="ARBA00022525"/>
    </source>
</evidence>
<dbReference type="PRINTS" id="PR01705">
    <property type="entry name" value="TSP1REPEAT"/>
</dbReference>
<dbReference type="PROSITE" id="PS50092">
    <property type="entry name" value="TSP1"/>
    <property type="match status" value="6"/>
</dbReference>
<evidence type="ECO:0000256" key="3">
    <source>
        <dbReference type="ARBA" id="ARBA00022729"/>
    </source>
</evidence>
<keyword evidence="4" id="KW-0677">Repeat</keyword>
<dbReference type="InterPro" id="IPR052065">
    <property type="entry name" value="Compl_asym_regulator"/>
</dbReference>
<dbReference type="InterPro" id="IPR036383">
    <property type="entry name" value="TSP1_rpt_sf"/>
</dbReference>
<dbReference type="SMART" id="SM00209">
    <property type="entry name" value="TSP1"/>
    <property type="match status" value="6"/>
</dbReference>
<dbReference type="PANTHER" id="PTHR22906">
    <property type="entry name" value="PROPERDIN"/>
    <property type="match status" value="1"/>
</dbReference>
<proteinExistence type="predicted"/>
<dbReference type="Pfam" id="PF00090">
    <property type="entry name" value="TSP_1"/>
    <property type="match status" value="4"/>
</dbReference>
<evidence type="ECO:0000256" key="5">
    <source>
        <dbReference type="ARBA" id="ARBA00023157"/>
    </source>
</evidence>